<name>A0A7J8NGS1_9ROSI</name>
<sequence>MGIDLTTKKPKSNLISRNTGILNHMAQWRGLASKKLDWSDRRSKKRLPKPNFSSMYVISNNNVEPLLSILSENSNSIIVGSRAMSSNELNPKPASSLASINGGIEEGDELMLENDRSYNQVPGLNERFDDSMLLHDTTYHWSRTAATGDIV</sequence>
<reference evidence="1 2" key="1">
    <citation type="journal article" date="2019" name="Genome Biol. Evol.">
        <title>Insights into the evolution of the New World diploid cottons (Gossypium, subgenus Houzingenia) based on genome sequencing.</title>
        <authorList>
            <person name="Grover C.E."/>
            <person name="Arick M.A. 2nd"/>
            <person name="Thrash A."/>
            <person name="Conover J.L."/>
            <person name="Sanders W.S."/>
            <person name="Peterson D.G."/>
            <person name="Frelichowski J.E."/>
            <person name="Scheffler J.A."/>
            <person name="Scheffler B.E."/>
            <person name="Wendel J.F."/>
        </authorList>
    </citation>
    <scope>NUCLEOTIDE SEQUENCE [LARGE SCALE GENOMIC DNA]</scope>
    <source>
        <strain evidence="1">157</strain>
        <tissue evidence="1">Leaf</tissue>
    </source>
</reference>
<comment type="caution">
    <text evidence="1">The sequence shown here is derived from an EMBL/GenBank/DDBJ whole genome shotgun (WGS) entry which is preliminary data.</text>
</comment>
<dbReference type="Proteomes" id="UP000593572">
    <property type="component" value="Unassembled WGS sequence"/>
</dbReference>
<gene>
    <name evidence="1" type="ORF">Golob_027760</name>
</gene>
<proteinExistence type="predicted"/>
<keyword evidence="2" id="KW-1185">Reference proteome</keyword>
<evidence type="ECO:0000313" key="2">
    <source>
        <dbReference type="Proteomes" id="UP000593572"/>
    </source>
</evidence>
<organism evidence="1 2">
    <name type="scientific">Gossypium lobatum</name>
    <dbReference type="NCBI Taxonomy" id="34289"/>
    <lineage>
        <taxon>Eukaryota</taxon>
        <taxon>Viridiplantae</taxon>
        <taxon>Streptophyta</taxon>
        <taxon>Embryophyta</taxon>
        <taxon>Tracheophyta</taxon>
        <taxon>Spermatophyta</taxon>
        <taxon>Magnoliopsida</taxon>
        <taxon>eudicotyledons</taxon>
        <taxon>Gunneridae</taxon>
        <taxon>Pentapetalae</taxon>
        <taxon>rosids</taxon>
        <taxon>malvids</taxon>
        <taxon>Malvales</taxon>
        <taxon>Malvaceae</taxon>
        <taxon>Malvoideae</taxon>
        <taxon>Gossypium</taxon>
    </lineage>
</organism>
<dbReference type="AlphaFoldDB" id="A0A7J8NGS1"/>
<accession>A0A7J8NGS1</accession>
<protein>
    <submittedName>
        <fullName evidence="1">Uncharacterized protein</fullName>
    </submittedName>
</protein>
<dbReference type="EMBL" id="JABEZX010339704">
    <property type="protein sequence ID" value="MBA0576145.1"/>
    <property type="molecule type" value="Genomic_DNA"/>
</dbReference>
<evidence type="ECO:0000313" key="1">
    <source>
        <dbReference type="EMBL" id="MBA0576145.1"/>
    </source>
</evidence>